<name>A0A4R2KTF4_9GAMM</name>
<sequence>MKDTVNLDSAVLRAAIQACVDMGPLRTSDPYLYHEFGFNCDMTSITDADKAEIFKVFAIMRDIAEEMSRRGQTADSFLVDD</sequence>
<dbReference type="AlphaFoldDB" id="A0A4R2KTF4"/>
<dbReference type="EMBL" id="SLWX01000005">
    <property type="protein sequence ID" value="TCO76047.1"/>
    <property type="molecule type" value="Genomic_DNA"/>
</dbReference>
<organism evidence="1 2">
    <name type="scientific">Chromatocurvus halotolerans</name>
    <dbReference type="NCBI Taxonomy" id="1132028"/>
    <lineage>
        <taxon>Bacteria</taxon>
        <taxon>Pseudomonadati</taxon>
        <taxon>Pseudomonadota</taxon>
        <taxon>Gammaproteobacteria</taxon>
        <taxon>Cellvibrionales</taxon>
        <taxon>Halieaceae</taxon>
        <taxon>Chromatocurvus</taxon>
    </lineage>
</organism>
<dbReference type="Proteomes" id="UP000294980">
    <property type="component" value="Unassembled WGS sequence"/>
</dbReference>
<gene>
    <name evidence="1" type="ORF">EV688_1057</name>
</gene>
<accession>A0A4R2KTF4</accession>
<evidence type="ECO:0000313" key="2">
    <source>
        <dbReference type="Proteomes" id="UP000294980"/>
    </source>
</evidence>
<reference evidence="1 2" key="1">
    <citation type="submission" date="2019-03" db="EMBL/GenBank/DDBJ databases">
        <title>Genomic Encyclopedia of Type Strains, Phase IV (KMG-IV): sequencing the most valuable type-strain genomes for metagenomic binning, comparative biology and taxonomic classification.</title>
        <authorList>
            <person name="Goeker M."/>
        </authorList>
    </citation>
    <scope>NUCLEOTIDE SEQUENCE [LARGE SCALE GENOMIC DNA]</scope>
    <source>
        <strain evidence="1 2">DSM 23344</strain>
    </source>
</reference>
<protein>
    <submittedName>
        <fullName evidence="1">Uncharacterized protein</fullName>
    </submittedName>
</protein>
<comment type="caution">
    <text evidence="1">The sequence shown here is derived from an EMBL/GenBank/DDBJ whole genome shotgun (WGS) entry which is preliminary data.</text>
</comment>
<dbReference type="RefSeq" id="WP_117315698.1">
    <property type="nucleotide sequence ID" value="NZ_QQSW01000003.1"/>
</dbReference>
<proteinExistence type="predicted"/>
<evidence type="ECO:0000313" key="1">
    <source>
        <dbReference type="EMBL" id="TCO76047.1"/>
    </source>
</evidence>
<keyword evidence="2" id="KW-1185">Reference proteome</keyword>